<dbReference type="RefSeq" id="WP_136545962.1">
    <property type="nucleotide sequence ID" value="NZ_CP031093.1"/>
</dbReference>
<dbReference type="EMBL" id="CP031093">
    <property type="protein sequence ID" value="QCF24600.1"/>
    <property type="molecule type" value="Genomic_DNA"/>
</dbReference>
<dbReference type="Proteomes" id="UP000298049">
    <property type="component" value="Chromosome"/>
</dbReference>
<sequence length="120" mass="13817">MLKLSITPKAESDLIGIWIYACEEWGVDQADKYLDQMETGMKQLINYPSLGTNYAHVRPGYRRLQIEPHGVFYRVHEPEVLIVRVLHNDMDAPERLLDKPPLFLAPAQTRQGKSKLNAAW</sequence>
<reference evidence="3 4" key="1">
    <citation type="submission" date="2018-07" db="EMBL/GenBank/DDBJ databases">
        <title>Marsedoiliclastica nanhaica gen. nov. sp. nov., a novel marine hydrocarbonoclastic bacterium isolated from an in-situ enriched hydrocarbon-degrading consortium in deep-sea sediment.</title>
        <authorList>
            <person name="Dong C."/>
            <person name="Ma T."/>
            <person name="Liu R."/>
            <person name="Shao Z."/>
        </authorList>
    </citation>
    <scope>NUCLEOTIDE SEQUENCE [LARGE SCALE GENOMIC DNA]</scope>
    <source>
        <strain evidence="4">soil36-7</strain>
    </source>
</reference>
<proteinExistence type="inferred from homology"/>
<evidence type="ECO:0000313" key="4">
    <source>
        <dbReference type="Proteomes" id="UP000298049"/>
    </source>
</evidence>
<dbReference type="Pfam" id="PF05016">
    <property type="entry name" value="ParE_toxin"/>
    <property type="match status" value="1"/>
</dbReference>
<name>A0A4V1D8B4_9ALTE</name>
<dbReference type="InterPro" id="IPR035093">
    <property type="entry name" value="RelE/ParE_toxin_dom_sf"/>
</dbReference>
<dbReference type="PANTHER" id="PTHR33755">
    <property type="entry name" value="TOXIN PARE1-RELATED"/>
    <property type="match status" value="1"/>
</dbReference>
<dbReference type="Gene3D" id="3.30.2310.20">
    <property type="entry name" value="RelE-like"/>
    <property type="match status" value="1"/>
</dbReference>
<evidence type="ECO:0000313" key="3">
    <source>
        <dbReference type="EMBL" id="QCF24600.1"/>
    </source>
</evidence>
<dbReference type="InterPro" id="IPR007712">
    <property type="entry name" value="RelE/ParE_toxin"/>
</dbReference>
<comment type="similarity">
    <text evidence="1">Belongs to the RelE toxin family.</text>
</comment>
<organism evidence="3 4">
    <name type="scientific">Hydrocarboniclastica marina</name>
    <dbReference type="NCBI Taxonomy" id="2259620"/>
    <lineage>
        <taxon>Bacteria</taxon>
        <taxon>Pseudomonadati</taxon>
        <taxon>Pseudomonadota</taxon>
        <taxon>Gammaproteobacteria</taxon>
        <taxon>Alteromonadales</taxon>
        <taxon>Alteromonadaceae</taxon>
        <taxon>Hydrocarboniclastica</taxon>
    </lineage>
</organism>
<accession>A0A4V1D8B4</accession>
<dbReference type="KEGG" id="hmi:soil367_00750"/>
<protein>
    <submittedName>
        <fullName evidence="3">Type II toxin-antitoxin system RelE/ParE family toxin</fullName>
    </submittedName>
</protein>
<evidence type="ECO:0000256" key="2">
    <source>
        <dbReference type="ARBA" id="ARBA00022649"/>
    </source>
</evidence>
<dbReference type="OrthoDB" id="516834at2"/>
<gene>
    <name evidence="3" type="ORF">soil367_00750</name>
</gene>
<dbReference type="PANTHER" id="PTHR33755:SF9">
    <property type="entry name" value="TOXIN PARE1"/>
    <property type="match status" value="1"/>
</dbReference>
<evidence type="ECO:0000256" key="1">
    <source>
        <dbReference type="ARBA" id="ARBA00006226"/>
    </source>
</evidence>
<keyword evidence="2" id="KW-1277">Toxin-antitoxin system</keyword>
<dbReference type="AlphaFoldDB" id="A0A4V1D8B4"/>
<dbReference type="InterPro" id="IPR051803">
    <property type="entry name" value="TA_system_RelE-like_toxin"/>
</dbReference>
<keyword evidence="4" id="KW-1185">Reference proteome</keyword>